<dbReference type="RefSeq" id="WP_261495190.1">
    <property type="nucleotide sequence ID" value="NZ_JAOCQF010000001.1"/>
</dbReference>
<organism evidence="1 2">
    <name type="scientific">Albidovulum sediminis</name>
    <dbReference type="NCBI Taxonomy" id="3066345"/>
    <lineage>
        <taxon>Bacteria</taxon>
        <taxon>Pseudomonadati</taxon>
        <taxon>Pseudomonadota</taxon>
        <taxon>Alphaproteobacteria</taxon>
        <taxon>Rhodobacterales</taxon>
        <taxon>Paracoccaceae</taxon>
        <taxon>Albidovulum</taxon>
    </lineage>
</organism>
<name>A0ABT2NNQ8_9RHOB</name>
<evidence type="ECO:0000313" key="1">
    <source>
        <dbReference type="EMBL" id="MCT8329728.1"/>
    </source>
</evidence>
<gene>
    <name evidence="1" type="ORF">N5I32_09410</name>
</gene>
<keyword evidence="2" id="KW-1185">Reference proteome</keyword>
<evidence type="ECO:0000313" key="2">
    <source>
        <dbReference type="Proteomes" id="UP001205601"/>
    </source>
</evidence>
<protein>
    <submittedName>
        <fullName evidence="1">Uncharacterized protein</fullName>
    </submittedName>
</protein>
<proteinExistence type="predicted"/>
<dbReference type="EMBL" id="JAOCQF010000001">
    <property type="protein sequence ID" value="MCT8329728.1"/>
    <property type="molecule type" value="Genomic_DNA"/>
</dbReference>
<reference evidence="2" key="1">
    <citation type="submission" date="2023-07" db="EMBL/GenBank/DDBJ databases">
        <title>Defluviimonas sediminis sp. nov., isolated from mangrove sediment.</title>
        <authorList>
            <person name="Liu L."/>
            <person name="Li J."/>
            <person name="Huang Y."/>
            <person name="Pan J."/>
            <person name="Li M."/>
        </authorList>
    </citation>
    <scope>NUCLEOTIDE SEQUENCE [LARGE SCALE GENOMIC DNA]</scope>
    <source>
        <strain evidence="2">FT324</strain>
    </source>
</reference>
<dbReference type="Proteomes" id="UP001205601">
    <property type="component" value="Unassembled WGS sequence"/>
</dbReference>
<comment type="caution">
    <text evidence="1">The sequence shown here is derived from an EMBL/GenBank/DDBJ whole genome shotgun (WGS) entry which is preliminary data.</text>
</comment>
<sequence length="173" mass="19480">MTPSYEVQVIDLNEKFIRILVSNNGASDLLLSSIECMMFFPIDQSTPWRNSLKAFSDSNMDEQPWLSHEETINPVVISYEQEPDLVKSGETKVSSVPFSHAFIAVADSDSPDRVPSICAIDFSGSIQKDKVSTLDIHYSKYRNIDLRKIISEAEILQSSGISRDELLEKLKGY</sequence>
<accession>A0ABT2NNQ8</accession>